<evidence type="ECO:0000256" key="2">
    <source>
        <dbReference type="ARBA" id="ARBA00004635"/>
    </source>
</evidence>
<gene>
    <name evidence="10" type="primary">flgH</name>
    <name evidence="12" type="ORF">ICW73_00975</name>
</gene>
<dbReference type="Pfam" id="PF02107">
    <property type="entry name" value="FlgH"/>
    <property type="match status" value="1"/>
</dbReference>
<dbReference type="PANTHER" id="PTHR34933">
    <property type="entry name" value="FLAGELLAR L-RING PROTEIN"/>
    <property type="match status" value="1"/>
</dbReference>
<dbReference type="InterPro" id="IPR000527">
    <property type="entry name" value="Flag_Lring"/>
</dbReference>
<keyword evidence="12" id="KW-0969">Cilium</keyword>
<name>A0A7H1AZW6_9GAMM</name>
<evidence type="ECO:0000256" key="9">
    <source>
        <dbReference type="ARBA" id="ARBA00023288"/>
    </source>
</evidence>
<evidence type="ECO:0000256" key="4">
    <source>
        <dbReference type="ARBA" id="ARBA00011439"/>
    </source>
</evidence>
<dbReference type="GO" id="GO:0003774">
    <property type="term" value="F:cytoskeletal motor activity"/>
    <property type="evidence" value="ECO:0007669"/>
    <property type="project" value="InterPro"/>
</dbReference>
<keyword evidence="12" id="KW-0966">Cell projection</keyword>
<evidence type="ECO:0000256" key="10">
    <source>
        <dbReference type="HAMAP-Rule" id="MF_00415"/>
    </source>
</evidence>
<evidence type="ECO:0000256" key="11">
    <source>
        <dbReference type="SAM" id="SignalP"/>
    </source>
</evidence>
<keyword evidence="6 10" id="KW-0472">Membrane</keyword>
<dbReference type="PROSITE" id="PS51257">
    <property type="entry name" value="PROKAR_LIPOPROTEIN"/>
    <property type="match status" value="1"/>
</dbReference>
<evidence type="ECO:0000313" key="13">
    <source>
        <dbReference type="Proteomes" id="UP000516346"/>
    </source>
</evidence>
<dbReference type="GO" id="GO:0009279">
    <property type="term" value="C:cell outer membrane"/>
    <property type="evidence" value="ECO:0007669"/>
    <property type="project" value="UniProtKB-SubCell"/>
</dbReference>
<comment type="subunit">
    <text evidence="4 10">The basal body constitutes a major portion of the flagellar organelle and consists of four rings (L,P,S, and M) mounted on a central rod.</text>
</comment>
<dbReference type="Proteomes" id="UP000516346">
    <property type="component" value="Chromosome"/>
</dbReference>
<comment type="function">
    <text evidence="1 10">Assembles around the rod to form the L-ring and probably protects the motor/basal body from shearing forces during rotation.</text>
</comment>
<keyword evidence="12" id="KW-0282">Flagellum</keyword>
<dbReference type="GO" id="GO:0071973">
    <property type="term" value="P:bacterial-type flagellum-dependent cell motility"/>
    <property type="evidence" value="ECO:0007669"/>
    <property type="project" value="InterPro"/>
</dbReference>
<evidence type="ECO:0000256" key="7">
    <source>
        <dbReference type="ARBA" id="ARBA00023139"/>
    </source>
</evidence>
<keyword evidence="9 10" id="KW-0449">Lipoprotein</keyword>
<evidence type="ECO:0000256" key="3">
    <source>
        <dbReference type="ARBA" id="ARBA00006929"/>
    </source>
</evidence>
<organism evidence="12 13">
    <name type="scientific">Buchnera aphidicola</name>
    <name type="common">Pentalonia nigronervosa</name>
    <dbReference type="NCBI Taxonomy" id="1309793"/>
    <lineage>
        <taxon>Bacteria</taxon>
        <taxon>Pseudomonadati</taxon>
        <taxon>Pseudomonadota</taxon>
        <taxon>Gammaproteobacteria</taxon>
        <taxon>Enterobacterales</taxon>
        <taxon>Erwiniaceae</taxon>
        <taxon>Buchnera</taxon>
    </lineage>
</organism>
<comment type="similarity">
    <text evidence="3 10">Belongs to the FlgH family.</text>
</comment>
<protein>
    <recommendedName>
        <fullName evidence="10">Flagellar L-ring protein</fullName>
    </recommendedName>
    <alternativeName>
        <fullName evidence="10">Basal body L-ring protein</fullName>
    </alternativeName>
</protein>
<feature type="signal peptide" evidence="11">
    <location>
        <begin position="1"/>
        <end position="26"/>
    </location>
</feature>
<keyword evidence="10" id="KW-0998">Cell outer membrane</keyword>
<evidence type="ECO:0000256" key="1">
    <source>
        <dbReference type="ARBA" id="ARBA00002591"/>
    </source>
</evidence>
<comment type="subcellular location">
    <subcellularLocation>
        <location evidence="10">Cell outer membrane</location>
        <topology evidence="10">Lipid-anchor</topology>
    </subcellularLocation>
    <subcellularLocation>
        <location evidence="10">Bacterial flagellum basal body</location>
    </subcellularLocation>
    <subcellularLocation>
        <location evidence="2">Membrane</location>
        <topology evidence="2">Lipid-anchor</topology>
    </subcellularLocation>
</comment>
<dbReference type="PRINTS" id="PR01008">
    <property type="entry name" value="FLGLRINGFLGH"/>
</dbReference>
<dbReference type="PANTHER" id="PTHR34933:SF3">
    <property type="entry name" value="FLAGELLAR L-RING PROTEIN"/>
    <property type="match status" value="1"/>
</dbReference>
<proteinExistence type="inferred from homology"/>
<dbReference type="AlphaFoldDB" id="A0A7H1AZW6"/>
<evidence type="ECO:0000256" key="5">
    <source>
        <dbReference type="ARBA" id="ARBA00022729"/>
    </source>
</evidence>
<sequence length="238" mass="26508">MIKLFICNIKRLFIIFFLLSMQSCSSIDQTSLMPDVIEDIQSNADNNTINSSIFQNANSKNYKYHSLFEDHHPHTIGDVITIVLQENINASNSSFSNHARNGNLDIGLANIPNQMNPMTDFHLNTNKMGLYGTGKNFFSGKGNNSAKNSFTGIIAVTVQKIFPNGNLGVVGDKKVFINHETEFIRFSGIINPDNINKNNLISSTQIADTHIEYLSNGATNDAKNMGWLQKLFLKFSPV</sequence>
<keyword evidence="8 10" id="KW-0975">Bacterial flagellum</keyword>
<evidence type="ECO:0000313" key="12">
    <source>
        <dbReference type="EMBL" id="QNS02021.1"/>
    </source>
</evidence>
<evidence type="ECO:0000256" key="6">
    <source>
        <dbReference type="ARBA" id="ARBA00023136"/>
    </source>
</evidence>
<reference evidence="12 13" key="1">
    <citation type="submission" date="2020-09" db="EMBL/GenBank/DDBJ databases">
        <title>Genome sequence of the banana aphid, Pentalonia nigronervosa Coquerel (Hemiptera: Aphididae) and its symbionts.</title>
        <authorList>
            <person name="Mathers T.C."/>
            <person name="Mugford S.T."/>
            <person name="Hogenhout S.A."/>
            <person name="Tripathi L."/>
        </authorList>
    </citation>
    <scope>NUCLEOTIDE SEQUENCE [LARGE SCALE GENOMIC DNA]</scope>
    <source>
        <strain evidence="12">Ba4</strain>
    </source>
</reference>
<keyword evidence="5 10" id="KW-0732">Signal</keyword>
<dbReference type="EMBL" id="CP061275">
    <property type="protein sequence ID" value="QNS02021.1"/>
    <property type="molecule type" value="Genomic_DNA"/>
</dbReference>
<evidence type="ECO:0000256" key="8">
    <source>
        <dbReference type="ARBA" id="ARBA00023143"/>
    </source>
</evidence>
<dbReference type="GO" id="GO:0009427">
    <property type="term" value="C:bacterial-type flagellum basal body, distal rod, L ring"/>
    <property type="evidence" value="ECO:0007669"/>
    <property type="project" value="InterPro"/>
</dbReference>
<accession>A0A7H1AZW6</accession>
<feature type="chain" id="PRO_5028906234" description="Flagellar L-ring protein" evidence="11">
    <location>
        <begin position="27"/>
        <end position="238"/>
    </location>
</feature>
<keyword evidence="7" id="KW-0564">Palmitate</keyword>
<dbReference type="HAMAP" id="MF_00415">
    <property type="entry name" value="FlgH"/>
    <property type="match status" value="1"/>
</dbReference>